<gene>
    <name evidence="5" type="ORF">Pas1_02245</name>
</gene>
<dbReference type="GO" id="GO:0016616">
    <property type="term" value="F:oxidoreductase activity, acting on the CH-OH group of donors, NAD or NADP as acceptor"/>
    <property type="evidence" value="ECO:0007669"/>
    <property type="project" value="InterPro"/>
</dbReference>
<keyword evidence="3" id="KW-0520">NAD</keyword>
<evidence type="ECO:0000256" key="2">
    <source>
        <dbReference type="ARBA" id="ARBA00023002"/>
    </source>
</evidence>
<comment type="similarity">
    <text evidence="1">Belongs to the D-isomer specific 2-hydroxyacid dehydrogenase family.</text>
</comment>
<evidence type="ECO:0000259" key="4">
    <source>
        <dbReference type="Pfam" id="PF02826"/>
    </source>
</evidence>
<dbReference type="InterPro" id="IPR036291">
    <property type="entry name" value="NAD(P)-bd_dom_sf"/>
</dbReference>
<dbReference type="PROSITE" id="PS00065">
    <property type="entry name" value="D_2_HYDROXYACID_DH_1"/>
    <property type="match status" value="1"/>
</dbReference>
<dbReference type="SUPFAM" id="SSF52283">
    <property type="entry name" value="Formate/glycerate dehydrogenase catalytic domain-like"/>
    <property type="match status" value="1"/>
</dbReference>
<evidence type="ECO:0000256" key="3">
    <source>
        <dbReference type="ARBA" id="ARBA00023027"/>
    </source>
</evidence>
<accession>A0A2Z4JR92</accession>
<reference evidence="6" key="1">
    <citation type="submission" date="2018-06" db="EMBL/GenBank/DDBJ databases">
        <title>Description of a new Polynucleobacter species.</title>
        <authorList>
            <person name="Hahn M.W."/>
        </authorList>
    </citation>
    <scope>NUCLEOTIDE SEQUENCE [LARGE SCALE GENOMIC DNA]</scope>
    <source>
        <strain evidence="6">MG-25-Pas1-D2</strain>
    </source>
</reference>
<dbReference type="Gene3D" id="3.40.50.720">
    <property type="entry name" value="NAD(P)-binding Rossmann-like Domain"/>
    <property type="match status" value="2"/>
</dbReference>
<dbReference type="PANTHER" id="PTHR42789:SF1">
    <property type="entry name" value="D-ISOMER SPECIFIC 2-HYDROXYACID DEHYDROGENASE FAMILY PROTEIN (AFU_ORTHOLOGUE AFUA_6G10090)"/>
    <property type="match status" value="1"/>
</dbReference>
<dbReference type="AlphaFoldDB" id="A0A2Z4JR92"/>
<evidence type="ECO:0000313" key="6">
    <source>
        <dbReference type="Proteomes" id="UP000248592"/>
    </source>
</evidence>
<proteinExistence type="inferred from homology"/>
<sequence>MTEITKPTIVVLGDYEQALRRFSSWDQLDQRANLTIHHEPLRDEALYEAVKDADAIAIVRDRSPFNEAMIARLPRLKFLMFTGERNGTLDAAALIKRNIPMACTHGGPSKETTAELTWAMILGASKRLIEQNHLIASGGWRDSLSLLPMLSGERLGIMGLGAIGSKVAKVGAAFGMEVVAWSPRMTPERAAAENAKSVSLEELLSTSKVVTMHLVAGPGTKGLISADQLALMRPDAILVNTSRAALINMTDLQKALAAGKPGQAAVDVFDLEPLPQNDPLRNTPNLLVTPHLGFIAEPIFETFSKGITQTLEAWLDQKPVPMPFKP</sequence>
<dbReference type="RefSeq" id="WP_112294387.1">
    <property type="nucleotide sequence ID" value="NZ_CBCSBS010000001.1"/>
</dbReference>
<evidence type="ECO:0000256" key="1">
    <source>
        <dbReference type="ARBA" id="ARBA00005854"/>
    </source>
</evidence>
<dbReference type="CDD" id="cd12169">
    <property type="entry name" value="PGDH_like_1"/>
    <property type="match status" value="1"/>
</dbReference>
<name>A0A2Z4JR92_9BURK</name>
<dbReference type="Proteomes" id="UP000248592">
    <property type="component" value="Chromosome"/>
</dbReference>
<dbReference type="EMBL" id="CP030085">
    <property type="protein sequence ID" value="AWW49297.1"/>
    <property type="molecule type" value="Genomic_DNA"/>
</dbReference>
<keyword evidence="2" id="KW-0560">Oxidoreductase</keyword>
<dbReference type="InterPro" id="IPR029752">
    <property type="entry name" value="D-isomer_DH_CS1"/>
</dbReference>
<evidence type="ECO:0000313" key="5">
    <source>
        <dbReference type="EMBL" id="AWW49297.1"/>
    </source>
</evidence>
<organism evidence="5 6">
    <name type="scientific">Polynucleobacter paneuropaeus</name>
    <dbReference type="NCBI Taxonomy" id="2527775"/>
    <lineage>
        <taxon>Bacteria</taxon>
        <taxon>Pseudomonadati</taxon>
        <taxon>Pseudomonadota</taxon>
        <taxon>Betaproteobacteria</taxon>
        <taxon>Burkholderiales</taxon>
        <taxon>Burkholderiaceae</taxon>
        <taxon>Polynucleobacter</taxon>
    </lineage>
</organism>
<dbReference type="SUPFAM" id="SSF51735">
    <property type="entry name" value="NAD(P)-binding Rossmann-fold domains"/>
    <property type="match status" value="1"/>
</dbReference>
<dbReference type="InterPro" id="IPR006140">
    <property type="entry name" value="D-isomer_DH_NAD-bd"/>
</dbReference>
<feature type="domain" description="D-isomer specific 2-hydroxyacid dehydrogenase NAD-binding" evidence="4">
    <location>
        <begin position="119"/>
        <end position="293"/>
    </location>
</feature>
<dbReference type="InterPro" id="IPR050857">
    <property type="entry name" value="D-2-hydroxyacid_DH"/>
</dbReference>
<protein>
    <submittedName>
        <fullName evidence="5">D-2-hydroxyacid dehydrogenase family protein</fullName>
    </submittedName>
</protein>
<dbReference type="Pfam" id="PF02826">
    <property type="entry name" value="2-Hacid_dh_C"/>
    <property type="match status" value="1"/>
</dbReference>
<dbReference type="GO" id="GO:0051287">
    <property type="term" value="F:NAD binding"/>
    <property type="evidence" value="ECO:0007669"/>
    <property type="project" value="InterPro"/>
</dbReference>
<dbReference type="PANTHER" id="PTHR42789">
    <property type="entry name" value="D-ISOMER SPECIFIC 2-HYDROXYACID DEHYDROGENASE FAMILY PROTEIN (AFU_ORTHOLOGUE AFUA_6G10090)"/>
    <property type="match status" value="1"/>
</dbReference>